<dbReference type="SUPFAM" id="SSF56601">
    <property type="entry name" value="beta-lactamase/transpeptidase-like"/>
    <property type="match status" value="1"/>
</dbReference>
<feature type="domain" description="Beta-lactamase-related" evidence="1">
    <location>
        <begin position="25"/>
        <end position="374"/>
    </location>
</feature>
<dbReference type="Pfam" id="PF00144">
    <property type="entry name" value="Beta-lactamase"/>
    <property type="match status" value="1"/>
</dbReference>
<dbReference type="PANTHER" id="PTHR43319:SF3">
    <property type="entry name" value="BETA-LACTAMASE-RELATED DOMAIN-CONTAINING PROTEIN"/>
    <property type="match status" value="1"/>
</dbReference>
<dbReference type="PANTHER" id="PTHR43319">
    <property type="entry name" value="BETA-LACTAMASE-RELATED"/>
    <property type="match status" value="1"/>
</dbReference>
<evidence type="ECO:0000313" key="2">
    <source>
        <dbReference type="EMBL" id="MBF6298733.1"/>
    </source>
</evidence>
<dbReference type="InterPro" id="IPR012338">
    <property type="entry name" value="Beta-lactam/transpept-like"/>
</dbReference>
<protein>
    <submittedName>
        <fullName evidence="2">Beta-lactamase family protein</fullName>
    </submittedName>
</protein>
<dbReference type="RefSeq" id="WP_195130027.1">
    <property type="nucleotide sequence ID" value="NZ_JADLQX010000009.1"/>
</dbReference>
<organism evidence="2 3">
    <name type="scientific">Nocardia amamiensis</name>
    <dbReference type="NCBI Taxonomy" id="404578"/>
    <lineage>
        <taxon>Bacteria</taxon>
        <taxon>Bacillati</taxon>
        <taxon>Actinomycetota</taxon>
        <taxon>Actinomycetes</taxon>
        <taxon>Mycobacteriales</taxon>
        <taxon>Nocardiaceae</taxon>
        <taxon>Nocardia</taxon>
    </lineage>
</organism>
<evidence type="ECO:0000313" key="3">
    <source>
        <dbReference type="Proteomes" id="UP000702209"/>
    </source>
</evidence>
<proteinExistence type="predicted"/>
<gene>
    <name evidence="2" type="ORF">IU459_14455</name>
</gene>
<comment type="caution">
    <text evidence="2">The sequence shown here is derived from an EMBL/GenBank/DDBJ whole genome shotgun (WGS) entry which is preliminary data.</text>
</comment>
<dbReference type="EMBL" id="JADLQX010000009">
    <property type="protein sequence ID" value="MBF6298733.1"/>
    <property type="molecule type" value="Genomic_DNA"/>
</dbReference>
<dbReference type="Proteomes" id="UP000702209">
    <property type="component" value="Unassembled WGS sequence"/>
</dbReference>
<dbReference type="InterPro" id="IPR001466">
    <property type="entry name" value="Beta-lactam-related"/>
</dbReference>
<dbReference type="InterPro" id="IPR052907">
    <property type="entry name" value="Beta-lactamase/esterase"/>
</dbReference>
<keyword evidence="3" id="KW-1185">Reference proteome</keyword>
<accession>A0ABS0CQ16</accession>
<evidence type="ECO:0000259" key="1">
    <source>
        <dbReference type="Pfam" id="PF00144"/>
    </source>
</evidence>
<reference evidence="2 3" key="1">
    <citation type="submission" date="2020-10" db="EMBL/GenBank/DDBJ databases">
        <title>Identification of Nocardia species via Next-generation sequencing and recognition of intraspecies genetic diversity.</title>
        <authorList>
            <person name="Li P."/>
            <person name="Li P."/>
            <person name="Lu B."/>
        </authorList>
    </citation>
    <scope>NUCLEOTIDE SEQUENCE [LARGE SCALE GENOMIC DNA]</scope>
    <source>
        <strain evidence="2 3">BJ06-0157</strain>
    </source>
</reference>
<dbReference type="Gene3D" id="3.40.710.10">
    <property type="entry name" value="DD-peptidase/beta-lactamase superfamily"/>
    <property type="match status" value="1"/>
</dbReference>
<sequence>MNSIEVHGAVAEGFEAVRTEFAAVVAEENGESGAQLAAFLRGRLVVDLWAGPDITGDTLTGLHSSTKGASALTVALLVQDGVLDLDEPIAARWPEFGAAGKQHITVRDVLTHRAGVIGVDAGFTVAELADERVIVERLVGQRPYFRPGTAQGYGGFVTFAIVGEVVRRITGRTIQQLFEERIRAPYGLDVYLGLPEEQDFRYREILPWAATPEMEAAFTANSPGPYSIPGIAYNLNARGFAPADIMTLPNDVRLRRLGQGSGGGVGSARGLAAMYAAAISGIDGHPPLLELDTIAEIATIHSSGADLVRGDRAPYAVGFEAKGLMHRFLGAHAFGHTGSAGSDGFADPHSGVTYGYTRRRAAFAFNAPENDRLAAVIHHAAAATHQSRPVGRSDR</sequence>
<name>A0ABS0CQ16_9NOCA</name>